<dbReference type="Pfam" id="PF00650">
    <property type="entry name" value="CRAL_TRIO"/>
    <property type="match status" value="1"/>
</dbReference>
<dbReference type="Gene3D" id="3.40.525.10">
    <property type="entry name" value="CRAL-TRIO lipid binding domain"/>
    <property type="match status" value="1"/>
</dbReference>
<proteinExistence type="predicted"/>
<evidence type="ECO:0000259" key="1">
    <source>
        <dbReference type="PROSITE" id="PS50191"/>
    </source>
</evidence>
<dbReference type="Pfam" id="PF03765">
    <property type="entry name" value="CRAL_TRIO_N"/>
    <property type="match status" value="1"/>
</dbReference>
<dbReference type="SMART" id="SM00516">
    <property type="entry name" value="SEC14"/>
    <property type="match status" value="1"/>
</dbReference>
<gene>
    <name evidence="2" type="ORF">R1flu_011337</name>
</gene>
<dbReference type="EMBL" id="JBHFFA010000002">
    <property type="protein sequence ID" value="KAL2643750.1"/>
    <property type="molecule type" value="Genomic_DNA"/>
</dbReference>
<organism evidence="2 3">
    <name type="scientific">Riccia fluitans</name>
    <dbReference type="NCBI Taxonomy" id="41844"/>
    <lineage>
        <taxon>Eukaryota</taxon>
        <taxon>Viridiplantae</taxon>
        <taxon>Streptophyta</taxon>
        <taxon>Embryophyta</taxon>
        <taxon>Marchantiophyta</taxon>
        <taxon>Marchantiopsida</taxon>
        <taxon>Marchantiidae</taxon>
        <taxon>Marchantiales</taxon>
        <taxon>Ricciaceae</taxon>
        <taxon>Riccia</taxon>
    </lineage>
</organism>
<protein>
    <recommendedName>
        <fullName evidence="1">CRAL-TRIO domain-containing protein</fullName>
    </recommendedName>
</protein>
<dbReference type="SUPFAM" id="SSF46938">
    <property type="entry name" value="CRAL/TRIO N-terminal domain"/>
    <property type="match status" value="1"/>
</dbReference>
<dbReference type="PANTHER" id="PTHR45824:SF6">
    <property type="entry name" value="F16L1.9 PROTEIN"/>
    <property type="match status" value="1"/>
</dbReference>
<dbReference type="InterPro" id="IPR036273">
    <property type="entry name" value="CRAL/TRIO_N_dom_sf"/>
</dbReference>
<dbReference type="InterPro" id="IPR052578">
    <property type="entry name" value="PI_Transfer_CRAL-TRIO"/>
</dbReference>
<feature type="domain" description="CRAL-TRIO" evidence="1">
    <location>
        <begin position="170"/>
        <end position="334"/>
    </location>
</feature>
<dbReference type="PRINTS" id="PR00180">
    <property type="entry name" value="CRETINALDHBP"/>
</dbReference>
<evidence type="ECO:0000313" key="3">
    <source>
        <dbReference type="Proteomes" id="UP001605036"/>
    </source>
</evidence>
<dbReference type="InterPro" id="IPR001251">
    <property type="entry name" value="CRAL-TRIO_dom"/>
</dbReference>
<dbReference type="Proteomes" id="UP001605036">
    <property type="component" value="Unassembled WGS sequence"/>
</dbReference>
<comment type="caution">
    <text evidence="2">The sequence shown here is derived from an EMBL/GenBank/DDBJ whole genome shotgun (WGS) entry which is preliminary data.</text>
</comment>
<dbReference type="InterPro" id="IPR011074">
    <property type="entry name" value="CRAL/TRIO_N_dom"/>
</dbReference>
<name>A0ABD1Z7Q3_9MARC</name>
<dbReference type="SUPFAM" id="SSF52087">
    <property type="entry name" value="CRAL/TRIO domain"/>
    <property type="match status" value="1"/>
</dbReference>
<dbReference type="PROSITE" id="PS50191">
    <property type="entry name" value="CRAL_TRIO"/>
    <property type="match status" value="1"/>
</dbReference>
<dbReference type="CDD" id="cd00170">
    <property type="entry name" value="SEC14"/>
    <property type="match status" value="1"/>
</dbReference>
<dbReference type="AlphaFoldDB" id="A0ABD1Z7Q3"/>
<reference evidence="2 3" key="1">
    <citation type="submission" date="2024-09" db="EMBL/GenBank/DDBJ databases">
        <title>Chromosome-scale assembly of Riccia fluitans.</title>
        <authorList>
            <person name="Paukszto L."/>
            <person name="Sawicki J."/>
            <person name="Karawczyk K."/>
            <person name="Piernik-Szablinska J."/>
            <person name="Szczecinska M."/>
            <person name="Mazdziarz M."/>
        </authorList>
    </citation>
    <scope>NUCLEOTIDE SEQUENCE [LARGE SCALE GENOMIC DNA]</scope>
    <source>
        <strain evidence="2">Rf_01</strain>
        <tissue evidence="2">Aerial parts of the thallus</tissue>
    </source>
</reference>
<dbReference type="PANTHER" id="PTHR45824">
    <property type="entry name" value="GH16843P"/>
    <property type="match status" value="1"/>
</dbReference>
<evidence type="ECO:0000313" key="2">
    <source>
        <dbReference type="EMBL" id="KAL2643750.1"/>
    </source>
</evidence>
<keyword evidence="3" id="KW-1185">Reference proteome</keyword>
<dbReference type="SMART" id="SM01100">
    <property type="entry name" value="CRAL_TRIO_N"/>
    <property type="match status" value="1"/>
</dbReference>
<dbReference type="InterPro" id="IPR036865">
    <property type="entry name" value="CRAL-TRIO_dom_sf"/>
</dbReference>
<sequence>MNQLQVSLVPISSRNFFNFIQPSEPTNDVRSLRSIVVLGVRGTAEVIDSFEAREAEGSKEILAPGFFFDIITGPFSWAKLVALKAESGTDPMKKNAGHHDPPMTPSEEQAKVKELRSILGPLSGRSLLYCTDDCLARFLRARSWNIKKAEKMLKEALKWRASYKPEEIKWDDVMKETETGKVYRANFRDKCGRSVIVMRPGNQNTHDLQGQIKQLVYTIENAIVNLPPDQEQMVWLIDFKGWSLRKAVSVSTARETAHVLQNMYPERLNIGILFDPPRIFETFWAIVKPFLDPKTFRKVYFVYSKNPESSTVLEELFDMDKLETGFGGRNSSTFNFEEGSRPVAAFSEGDPPLPRGLCIYFRGRANTKYTYYLDEL</sequence>
<dbReference type="FunFam" id="3.40.525.10:FF:000008">
    <property type="entry name" value="Phosphatidylinositol transfer protein 3"/>
    <property type="match status" value="1"/>
</dbReference>
<accession>A0ABD1Z7Q3</accession>